<evidence type="ECO:0000313" key="2">
    <source>
        <dbReference type="EMBL" id="ETW07461.1"/>
    </source>
</evidence>
<evidence type="ECO:0000256" key="1">
    <source>
        <dbReference type="SAM" id="MobiDB-lite"/>
    </source>
</evidence>
<gene>
    <name evidence="2" type="ORF">H310_01973</name>
</gene>
<sequence>MDTARAATAMADKAARYACLKQLYEALQDDHVDLARRYTAVKQKISYVSSENECLVDELCRYTESDFDSDSDGTSTPKQTSNLKVEKAESSDGVYTRTPTAVVKAESASVDT</sequence>
<name>A0A024UM06_9STRA</name>
<dbReference type="EMBL" id="KI913954">
    <property type="protein sequence ID" value="ETW07461.1"/>
    <property type="molecule type" value="Genomic_DNA"/>
</dbReference>
<dbReference type="VEuPathDB" id="FungiDB:H310_01973"/>
<dbReference type="OrthoDB" id="79341at2759"/>
<dbReference type="RefSeq" id="XP_008863554.1">
    <property type="nucleotide sequence ID" value="XM_008865332.1"/>
</dbReference>
<accession>A0A024UM06</accession>
<protein>
    <submittedName>
        <fullName evidence="2">Uncharacterized protein</fullName>
    </submittedName>
</protein>
<dbReference type="AlphaFoldDB" id="A0A024UM06"/>
<proteinExistence type="predicted"/>
<organism evidence="2">
    <name type="scientific">Aphanomyces invadans</name>
    <dbReference type="NCBI Taxonomy" id="157072"/>
    <lineage>
        <taxon>Eukaryota</taxon>
        <taxon>Sar</taxon>
        <taxon>Stramenopiles</taxon>
        <taxon>Oomycota</taxon>
        <taxon>Saprolegniomycetes</taxon>
        <taxon>Saprolegniales</taxon>
        <taxon>Verrucalvaceae</taxon>
        <taxon>Aphanomyces</taxon>
    </lineage>
</organism>
<dbReference type="GeneID" id="20079023"/>
<reference evidence="2" key="1">
    <citation type="submission" date="2013-12" db="EMBL/GenBank/DDBJ databases">
        <title>The Genome Sequence of Aphanomyces invadans NJM9701.</title>
        <authorList>
            <consortium name="The Broad Institute Genomics Platform"/>
            <person name="Russ C."/>
            <person name="Tyler B."/>
            <person name="van West P."/>
            <person name="Dieguez-Uribeondo J."/>
            <person name="Young S.K."/>
            <person name="Zeng Q."/>
            <person name="Gargeya S."/>
            <person name="Fitzgerald M."/>
            <person name="Abouelleil A."/>
            <person name="Alvarado L."/>
            <person name="Chapman S.B."/>
            <person name="Gainer-Dewar J."/>
            <person name="Goldberg J."/>
            <person name="Griggs A."/>
            <person name="Gujja S."/>
            <person name="Hansen M."/>
            <person name="Howarth C."/>
            <person name="Imamovic A."/>
            <person name="Ireland A."/>
            <person name="Larimer J."/>
            <person name="McCowan C."/>
            <person name="Murphy C."/>
            <person name="Pearson M."/>
            <person name="Poon T.W."/>
            <person name="Priest M."/>
            <person name="Roberts A."/>
            <person name="Saif S."/>
            <person name="Shea T."/>
            <person name="Sykes S."/>
            <person name="Wortman J."/>
            <person name="Nusbaum C."/>
            <person name="Birren B."/>
        </authorList>
    </citation>
    <scope>NUCLEOTIDE SEQUENCE [LARGE SCALE GENOMIC DNA]</scope>
    <source>
        <strain evidence="2">NJM9701</strain>
    </source>
</reference>
<feature type="region of interest" description="Disordered" evidence="1">
    <location>
        <begin position="66"/>
        <end position="92"/>
    </location>
</feature>